<dbReference type="EMBL" id="LR797492">
    <property type="protein sequence ID" value="CAB4220069.1"/>
    <property type="molecule type" value="Genomic_DNA"/>
</dbReference>
<gene>
    <name evidence="6" type="ORF">UFOVP1031_156</name>
    <name evidence="7" type="ORF">UFOVP1172_136</name>
    <name evidence="8" type="ORF">UFOVP1240_41</name>
    <name evidence="9" type="ORF">UFOVP1486_98</name>
    <name evidence="11" type="ORF">UFOVP1578_71</name>
    <name evidence="10" type="ORF">UFOVP1630_63</name>
    <name evidence="1" type="ORF">UFOVP288_58</name>
    <name evidence="2" type="ORF">UFOVP483_138</name>
    <name evidence="3" type="ORF">UFOVP573_57</name>
    <name evidence="4" type="ORF">UFOVP769_58</name>
    <name evidence="5" type="ORF">UFOVP962_26</name>
</gene>
<dbReference type="EMBL" id="LR796709">
    <property type="protein sequence ID" value="CAB4161498.1"/>
    <property type="molecule type" value="Genomic_DNA"/>
</dbReference>
<evidence type="ECO:0000313" key="5">
    <source>
        <dbReference type="EMBL" id="CAB4174110.1"/>
    </source>
</evidence>
<sequence>MRIESLYYYISNRLNRLYMQKNRGLITPQEFYAEQQMILLEFSSGIKDDVYERMQEDIQEKQLLKIESELQ</sequence>
<dbReference type="EMBL" id="LR798423">
    <property type="protein sequence ID" value="CAB5230695.1"/>
    <property type="molecule type" value="Genomic_DNA"/>
</dbReference>
<evidence type="ECO:0000313" key="7">
    <source>
        <dbReference type="EMBL" id="CAB4188852.1"/>
    </source>
</evidence>
<dbReference type="EMBL" id="LR796980">
    <property type="protein sequence ID" value="CAB4179579.1"/>
    <property type="molecule type" value="Genomic_DNA"/>
</dbReference>
<name>A0A6J5NWN1_9CAUD</name>
<evidence type="ECO:0000313" key="1">
    <source>
        <dbReference type="EMBL" id="CAB4135656.1"/>
    </source>
</evidence>
<evidence type="ECO:0000313" key="6">
    <source>
        <dbReference type="EMBL" id="CAB4179579.1"/>
    </source>
</evidence>
<evidence type="ECO:0000313" key="10">
    <source>
        <dbReference type="EMBL" id="CAB4220069.1"/>
    </source>
</evidence>
<dbReference type="EMBL" id="LR797180">
    <property type="protein sequence ID" value="CAB4191965.1"/>
    <property type="molecule type" value="Genomic_DNA"/>
</dbReference>
<reference evidence="4" key="1">
    <citation type="submission" date="2020-04" db="EMBL/GenBank/DDBJ databases">
        <authorList>
            <person name="Chiriac C."/>
            <person name="Salcher M."/>
            <person name="Ghai R."/>
            <person name="Kavagutti S V."/>
        </authorList>
    </citation>
    <scope>NUCLEOTIDE SEQUENCE</scope>
</reference>
<evidence type="ECO:0000313" key="2">
    <source>
        <dbReference type="EMBL" id="CAB4146176.1"/>
    </source>
</evidence>
<evidence type="ECO:0000313" key="9">
    <source>
        <dbReference type="EMBL" id="CAB4216187.1"/>
    </source>
</evidence>
<evidence type="ECO:0000313" key="3">
    <source>
        <dbReference type="EMBL" id="CAB4150904.1"/>
    </source>
</evidence>
<protein>
    <submittedName>
        <fullName evidence="4">Uncharacterized protein</fullName>
    </submittedName>
</protein>
<dbReference type="EMBL" id="LR797130">
    <property type="protein sequence ID" value="CAB4188852.1"/>
    <property type="molecule type" value="Genomic_DNA"/>
</dbReference>
<accession>A0A6J5NWN1</accession>
<evidence type="ECO:0000313" key="4">
    <source>
        <dbReference type="EMBL" id="CAB4161498.1"/>
    </source>
</evidence>
<dbReference type="EMBL" id="LR796305">
    <property type="protein sequence ID" value="CAB4135656.1"/>
    <property type="molecule type" value="Genomic_DNA"/>
</dbReference>
<evidence type="ECO:0000313" key="8">
    <source>
        <dbReference type="EMBL" id="CAB4191965.1"/>
    </source>
</evidence>
<dbReference type="EMBL" id="LR796917">
    <property type="protein sequence ID" value="CAB4174110.1"/>
    <property type="molecule type" value="Genomic_DNA"/>
</dbReference>
<dbReference type="EMBL" id="LR797434">
    <property type="protein sequence ID" value="CAB4216187.1"/>
    <property type="molecule type" value="Genomic_DNA"/>
</dbReference>
<dbReference type="EMBL" id="LR796548">
    <property type="protein sequence ID" value="CAB4150904.1"/>
    <property type="molecule type" value="Genomic_DNA"/>
</dbReference>
<evidence type="ECO:0000313" key="11">
    <source>
        <dbReference type="EMBL" id="CAB5230695.1"/>
    </source>
</evidence>
<organism evidence="4">
    <name type="scientific">uncultured Caudovirales phage</name>
    <dbReference type="NCBI Taxonomy" id="2100421"/>
    <lineage>
        <taxon>Viruses</taxon>
        <taxon>Duplodnaviria</taxon>
        <taxon>Heunggongvirae</taxon>
        <taxon>Uroviricota</taxon>
        <taxon>Caudoviricetes</taxon>
        <taxon>Peduoviridae</taxon>
        <taxon>Maltschvirus</taxon>
        <taxon>Maltschvirus maltsch</taxon>
    </lineage>
</organism>
<proteinExistence type="predicted"/>
<dbReference type="EMBL" id="LR796461">
    <property type="protein sequence ID" value="CAB4146176.1"/>
    <property type="molecule type" value="Genomic_DNA"/>
</dbReference>